<keyword evidence="4" id="KW-0677">Repeat</keyword>
<dbReference type="Gene3D" id="2.60.40.10">
    <property type="entry name" value="Immunoglobulins"/>
    <property type="match status" value="13"/>
</dbReference>
<name>A0A510ACK2_OLIMR</name>
<dbReference type="InterPro" id="IPR013098">
    <property type="entry name" value="Ig_I-set"/>
</dbReference>
<dbReference type="FunFam" id="2.60.40.10:FF:000017">
    <property type="entry name" value="Down syndrome cell adhesion molecule b"/>
    <property type="match status" value="1"/>
</dbReference>
<dbReference type="PANTHER" id="PTHR44170:SF6">
    <property type="entry name" value="CONTACTIN"/>
    <property type="match status" value="1"/>
</dbReference>
<dbReference type="Pfam" id="PF00041">
    <property type="entry name" value="fn3"/>
    <property type="match status" value="3"/>
</dbReference>
<evidence type="ECO:0000256" key="8">
    <source>
        <dbReference type="ARBA" id="ARBA00023157"/>
    </source>
</evidence>
<proteinExistence type="evidence at transcript level"/>
<feature type="domain" description="Ig-like" evidence="12">
    <location>
        <begin position="343"/>
        <end position="414"/>
    </location>
</feature>
<feature type="domain" description="Ig-like" evidence="12">
    <location>
        <begin position="701"/>
        <end position="794"/>
    </location>
</feature>
<dbReference type="CDD" id="cd00096">
    <property type="entry name" value="Ig"/>
    <property type="match status" value="1"/>
</dbReference>
<dbReference type="SMART" id="SM00409">
    <property type="entry name" value="IG"/>
    <property type="match status" value="9"/>
</dbReference>
<evidence type="ECO:0000256" key="5">
    <source>
        <dbReference type="ARBA" id="ARBA00022889"/>
    </source>
</evidence>
<feature type="domain" description="Fibronectin type-III" evidence="13">
    <location>
        <begin position="1191"/>
        <end position="1286"/>
    </location>
</feature>
<evidence type="ECO:0000256" key="3">
    <source>
        <dbReference type="ARBA" id="ARBA00022729"/>
    </source>
</evidence>
<dbReference type="InterPro" id="IPR013783">
    <property type="entry name" value="Ig-like_fold"/>
</dbReference>
<keyword evidence="3 11" id="KW-0732">Signal</keyword>
<evidence type="ECO:0000256" key="11">
    <source>
        <dbReference type="SAM" id="SignalP"/>
    </source>
</evidence>
<keyword evidence="8" id="KW-1015">Disulfide bond</keyword>
<dbReference type="SMART" id="SM00060">
    <property type="entry name" value="FN3"/>
    <property type="match status" value="4"/>
</dbReference>
<keyword evidence="2 10" id="KW-0812">Transmembrane</keyword>
<feature type="domain" description="Fibronectin type-III" evidence="13">
    <location>
        <begin position="1097"/>
        <end position="1190"/>
    </location>
</feature>
<feature type="domain" description="Ig-like" evidence="12">
    <location>
        <begin position="238"/>
        <end position="326"/>
    </location>
</feature>
<dbReference type="GO" id="GO:0009653">
    <property type="term" value="P:anatomical structure morphogenesis"/>
    <property type="evidence" value="ECO:0007669"/>
    <property type="project" value="UniProtKB-ARBA"/>
</dbReference>
<dbReference type="PRINTS" id="PR00014">
    <property type="entry name" value="FNTYPEIII"/>
</dbReference>
<feature type="domain" description="Fibronectin type-III" evidence="13">
    <location>
        <begin position="900"/>
        <end position="992"/>
    </location>
</feature>
<protein>
    <submittedName>
        <fullName evidence="14">Dscam11</fullName>
    </submittedName>
</protein>
<reference evidence="14" key="1">
    <citation type="submission" date="2016-07" db="EMBL/GenBank/DDBJ databases">
        <title>Cloning of Dscam genes from the insect species.</title>
        <authorList>
            <person name="Cao G."/>
            <person name="Jin Y."/>
        </authorList>
    </citation>
    <scope>NUCLEOTIDE SEQUENCE</scope>
</reference>
<keyword evidence="6 10" id="KW-1133">Transmembrane helix</keyword>
<dbReference type="InterPro" id="IPR003599">
    <property type="entry name" value="Ig_sub"/>
</dbReference>
<comment type="subcellular location">
    <subcellularLocation>
        <location evidence="1">Membrane</location>
        <topology evidence="1">Single-pass type I membrane protein</topology>
    </subcellularLocation>
</comment>
<dbReference type="SMART" id="SM00408">
    <property type="entry name" value="IGc2"/>
    <property type="match status" value="8"/>
</dbReference>
<keyword evidence="9" id="KW-0393">Immunoglobulin domain</keyword>
<evidence type="ECO:0000259" key="12">
    <source>
        <dbReference type="PROSITE" id="PS50835"/>
    </source>
</evidence>
<dbReference type="GO" id="GO:0098609">
    <property type="term" value="P:cell-cell adhesion"/>
    <property type="evidence" value="ECO:0007669"/>
    <property type="project" value="TreeGrafter"/>
</dbReference>
<accession>A0A510ACK2</accession>
<dbReference type="CDD" id="cd00063">
    <property type="entry name" value="FN3"/>
    <property type="match status" value="4"/>
</dbReference>
<dbReference type="PROSITE" id="PS50835">
    <property type="entry name" value="IG_LIKE"/>
    <property type="match status" value="8"/>
</dbReference>
<dbReference type="FunFam" id="2.60.40.10:FF:000104">
    <property type="entry name" value="Down syndrome cell adhesion molecule b"/>
    <property type="match status" value="1"/>
</dbReference>
<evidence type="ECO:0000256" key="6">
    <source>
        <dbReference type="ARBA" id="ARBA00022989"/>
    </source>
</evidence>
<feature type="domain" description="Fibronectin type-III" evidence="13">
    <location>
        <begin position="997"/>
        <end position="1095"/>
    </location>
</feature>
<feature type="domain" description="Ig-like" evidence="12">
    <location>
        <begin position="7"/>
        <end position="120"/>
    </location>
</feature>
<dbReference type="InterPro" id="IPR003598">
    <property type="entry name" value="Ig_sub2"/>
</dbReference>
<evidence type="ECO:0000256" key="4">
    <source>
        <dbReference type="ARBA" id="ARBA00022737"/>
    </source>
</evidence>
<keyword evidence="5" id="KW-0130">Cell adhesion</keyword>
<dbReference type="PANTHER" id="PTHR44170">
    <property type="entry name" value="PROTEIN SIDEKICK"/>
    <property type="match status" value="1"/>
</dbReference>
<feature type="domain" description="Ig-like" evidence="12">
    <location>
        <begin position="608"/>
        <end position="696"/>
    </location>
</feature>
<dbReference type="SUPFAM" id="SSF48726">
    <property type="entry name" value="Immunoglobulin"/>
    <property type="match status" value="8"/>
</dbReference>
<keyword evidence="7 10" id="KW-0472">Membrane</keyword>
<dbReference type="EMBL" id="KX555559">
    <property type="protein sequence ID" value="ASU04350.1"/>
    <property type="molecule type" value="mRNA"/>
</dbReference>
<evidence type="ECO:0000259" key="13">
    <source>
        <dbReference type="PROSITE" id="PS50853"/>
    </source>
</evidence>
<dbReference type="InterPro" id="IPR007110">
    <property type="entry name" value="Ig-like_dom"/>
</dbReference>
<sequence length="1472" mass="162124">MSGYILPVLILLHRFSAVSEALILEGPTFVEEPPGHVGFVNTQGTEIRCRAQGLPSPTVQWVLQDNRPVSPVPQLLEVKEDGTLVFLPFLTEDYRSEIHDTIYRCTARNIIGVVSSREVRLRAALMQDYEVQVYDQYAIYGTTAVFRCHVKSPIRDYIRVTEWKINDNLTITASETEPNVVDKYVAFPTGELHVHQVTHSDGHSKFKCKTVHKLTGDRKISKAGGRIVVTEPVGGMSPKIIHSKPKVWATHGQTVMLPCAAQGQPPPNYSWVRKEKGRNIMKNRIQQSIHGTLKIPGVIAADSGRYICYVNNSQGTDTAETELVVTVSVKVNIDPHRLVILTGESATLTCNQVGHPIDSVLWMKDLHHLTEDGRVQFVGRNVLHIPIVWKKDQGMYQCFVYSSGTTEQAIAQLTVGDIGPVLHDTFGERIVHPGQSVSFRCMASGHPLPEITWYVNRQPIISEENVKVSDYVTSQGQVVSMINLTDVTVNDSGLYECVAQSSVGRANHVARLNVYGPPGIRPMDNVTVIEGHNLYLECPVTGYPLDSIIWEKGGIELPLARRHHAYPNGTLLVKEVQKDYDQGFYTCVVRSQGISQKRSVAVIITKPPKIIPFETPRVREGTLVVLTCAINQGDPPFDLQWFKNGQSVIAEIGLTVQRHDMFSILVFSEVKRHHAGNYTCLAKNAGGSASHSALLIVDVPPHWLIEPENASVILGQSITLDCKAEGLPPPTIIWKKSQGITAREFEPVYNSYNYILYGNGSLGIREAESANSGYYLCQANNNVGAAISKLVTITVHTPPQFETEHTVETFRLHSTLELLCSASGELPLEVTWSKDGAAISNRTDETFRFELREMKTGIEATLIKSKVAGNDSGLYACTVGNAYGVSEATFQVIVQEAPASPSNIELIGKTGRSLTISWQEPFGGHSAITGYIVLYKVKGSDKWQNITKSGVSTTATISGLQPATSYSLRVLAENAIGKSNLSKIITTSTEEEAPGGPPLRIKASPTGPNSIKVSWEPPNKSLWNGNITGYYIGYKILTSNEPALYKTIDLTSGKELEVHLTNLRRSTKYSVSVQAFNGKGTGPRSDELVVQTLADVPPTAPFLHILTSTTSSITLSWSHKRTFSSPVKECVLHHKKDYGEWKETKVITQTSTYSITSLDCGTRYQFYMVCHNSVGRSEPSEIVQATTAGAAPVSPSKEDFLQPNSTSSILHLSSWQNGGCPIREFTLKLKPKYKSQWSSIEPKLPSDQSKYVLQSLTPGTWYMLQVTAYSSAGATEAQYEFQTSNETEVIEIHQPQSSELAPFYLEITFLIPVITSSVIVVIIIIVGCVLCRRRNSHRSTISSDGSGSSKSRQGGLEAMALKDITNNGSNQQPIGISGDDVSRPVSSVVPITGMAGTREETHCYATPYDTIPEMSVGDQTPISIVRTLNRPTVRDKKGDNLYITRQLFQDRPYEALKADVQPPFPLYRVEDV</sequence>
<dbReference type="PROSITE" id="PS50853">
    <property type="entry name" value="FN3"/>
    <property type="match status" value="4"/>
</dbReference>
<dbReference type="Pfam" id="PF13927">
    <property type="entry name" value="Ig_3"/>
    <property type="match status" value="4"/>
</dbReference>
<dbReference type="FunFam" id="2.60.40.10:FF:000333">
    <property type="entry name" value="Down syndrome cell adhesion molecule"/>
    <property type="match status" value="1"/>
</dbReference>
<dbReference type="InterPro" id="IPR003961">
    <property type="entry name" value="FN3_dom"/>
</dbReference>
<evidence type="ECO:0000256" key="10">
    <source>
        <dbReference type="SAM" id="Phobius"/>
    </source>
</evidence>
<evidence type="ECO:0000313" key="14">
    <source>
        <dbReference type="EMBL" id="ASU04350.1"/>
    </source>
</evidence>
<dbReference type="GO" id="GO:0030154">
    <property type="term" value="P:cell differentiation"/>
    <property type="evidence" value="ECO:0007669"/>
    <property type="project" value="UniProtKB-ARBA"/>
</dbReference>
<dbReference type="InterPro" id="IPR056754">
    <property type="entry name" value="DSCAM/DSCAML_C"/>
</dbReference>
<feature type="chain" id="PRO_5022093439" evidence="11">
    <location>
        <begin position="22"/>
        <end position="1472"/>
    </location>
</feature>
<dbReference type="FunFam" id="2.60.40.10:FF:000032">
    <property type="entry name" value="palladin isoform X1"/>
    <property type="match status" value="1"/>
</dbReference>
<feature type="domain" description="Ig-like" evidence="12">
    <location>
        <begin position="420"/>
        <end position="513"/>
    </location>
</feature>
<organism evidence="14">
    <name type="scientific">Olivierus martensii</name>
    <name type="common">Manchurian scorpion</name>
    <name type="synonym">Mesobuthus martensii</name>
    <dbReference type="NCBI Taxonomy" id="34649"/>
    <lineage>
        <taxon>Eukaryota</taxon>
        <taxon>Metazoa</taxon>
        <taxon>Ecdysozoa</taxon>
        <taxon>Arthropoda</taxon>
        <taxon>Chelicerata</taxon>
        <taxon>Arachnida</taxon>
        <taxon>Scorpiones</taxon>
        <taxon>Buthida</taxon>
        <taxon>Buthoidea</taxon>
        <taxon>Buthidae</taxon>
        <taxon>Olivierus</taxon>
    </lineage>
</organism>
<evidence type="ECO:0000256" key="2">
    <source>
        <dbReference type="ARBA" id="ARBA00022692"/>
    </source>
</evidence>
<feature type="signal peptide" evidence="11">
    <location>
        <begin position="1"/>
        <end position="21"/>
    </location>
</feature>
<feature type="transmembrane region" description="Helical" evidence="10">
    <location>
        <begin position="1303"/>
        <end position="1331"/>
    </location>
</feature>
<evidence type="ECO:0000256" key="1">
    <source>
        <dbReference type="ARBA" id="ARBA00004479"/>
    </source>
</evidence>
<dbReference type="InterPro" id="IPR036116">
    <property type="entry name" value="FN3_sf"/>
</dbReference>
<dbReference type="Pfam" id="PF25059">
    <property type="entry name" value="FN3_DSCAM-DSCAML_C"/>
    <property type="match status" value="1"/>
</dbReference>
<dbReference type="Pfam" id="PF07679">
    <property type="entry name" value="I-set"/>
    <property type="match status" value="3"/>
</dbReference>
<dbReference type="FunFam" id="2.60.40.10:FF:000028">
    <property type="entry name" value="Neuronal cell adhesion molecule"/>
    <property type="match status" value="1"/>
</dbReference>
<evidence type="ECO:0000256" key="9">
    <source>
        <dbReference type="ARBA" id="ARBA00023319"/>
    </source>
</evidence>
<dbReference type="InterPro" id="IPR036179">
    <property type="entry name" value="Ig-like_dom_sf"/>
</dbReference>
<evidence type="ECO:0000256" key="7">
    <source>
        <dbReference type="ARBA" id="ARBA00023136"/>
    </source>
</evidence>
<dbReference type="SUPFAM" id="SSF49265">
    <property type="entry name" value="Fibronectin type III"/>
    <property type="match status" value="2"/>
</dbReference>
<feature type="domain" description="Ig-like" evidence="12">
    <location>
        <begin position="799"/>
        <end position="891"/>
    </location>
</feature>
<feature type="domain" description="Ig-like" evidence="12">
    <location>
        <begin position="518"/>
        <end position="601"/>
    </location>
</feature>
<dbReference type="GO" id="GO:0005886">
    <property type="term" value="C:plasma membrane"/>
    <property type="evidence" value="ECO:0007669"/>
    <property type="project" value="UniProtKB-SubCell"/>
</dbReference>